<dbReference type="SMART" id="SM00225">
    <property type="entry name" value="BTB"/>
    <property type="match status" value="1"/>
</dbReference>
<feature type="region of interest" description="Disordered" evidence="5">
    <location>
        <begin position="399"/>
        <end position="419"/>
    </location>
</feature>
<dbReference type="GO" id="GO:0005634">
    <property type="term" value="C:nucleus"/>
    <property type="evidence" value="ECO:0007669"/>
    <property type="project" value="UniProtKB-SubCell"/>
</dbReference>
<dbReference type="GO" id="GO:0003677">
    <property type="term" value="F:DNA binding"/>
    <property type="evidence" value="ECO:0007669"/>
    <property type="project" value="UniProtKB-UniRule"/>
</dbReference>
<dbReference type="InterPro" id="IPR011333">
    <property type="entry name" value="SKP1/BTB/POZ_sf"/>
</dbReference>
<evidence type="ECO:0000256" key="3">
    <source>
        <dbReference type="ARBA" id="ARBA00023242"/>
    </source>
</evidence>
<comment type="caution">
    <text evidence="8">The sequence shown here is derived from an EMBL/GenBank/DDBJ whole genome shotgun (WGS) entry which is preliminary data.</text>
</comment>
<feature type="region of interest" description="Disordered" evidence="5">
    <location>
        <begin position="514"/>
        <end position="638"/>
    </location>
</feature>
<dbReference type="Gene3D" id="3.30.710.10">
    <property type="entry name" value="Potassium Channel Kv1.1, Chain A"/>
    <property type="match status" value="1"/>
</dbReference>
<organism evidence="8 9">
    <name type="scientific">Portunus trituberculatus</name>
    <name type="common">Swimming crab</name>
    <name type="synonym">Neptunus trituberculatus</name>
    <dbReference type="NCBI Taxonomy" id="210409"/>
    <lineage>
        <taxon>Eukaryota</taxon>
        <taxon>Metazoa</taxon>
        <taxon>Ecdysozoa</taxon>
        <taxon>Arthropoda</taxon>
        <taxon>Crustacea</taxon>
        <taxon>Multicrustacea</taxon>
        <taxon>Malacostraca</taxon>
        <taxon>Eumalacostraca</taxon>
        <taxon>Eucarida</taxon>
        <taxon>Decapoda</taxon>
        <taxon>Pleocyemata</taxon>
        <taxon>Brachyura</taxon>
        <taxon>Eubrachyura</taxon>
        <taxon>Portunoidea</taxon>
        <taxon>Portunidae</taxon>
        <taxon>Portuninae</taxon>
        <taxon>Portunus</taxon>
    </lineage>
</organism>
<dbReference type="SUPFAM" id="SSF54695">
    <property type="entry name" value="POZ domain"/>
    <property type="match status" value="1"/>
</dbReference>
<dbReference type="Gene3D" id="1.10.10.60">
    <property type="entry name" value="Homeodomain-like"/>
    <property type="match status" value="1"/>
</dbReference>
<evidence type="ECO:0000259" key="7">
    <source>
        <dbReference type="PROSITE" id="PS50960"/>
    </source>
</evidence>
<dbReference type="PROSITE" id="PS50960">
    <property type="entry name" value="HTH_PSQ"/>
    <property type="match status" value="1"/>
</dbReference>
<feature type="domain" description="HTH psq-type" evidence="7">
    <location>
        <begin position="462"/>
        <end position="513"/>
    </location>
</feature>
<dbReference type="InterPro" id="IPR007889">
    <property type="entry name" value="HTH_Psq"/>
</dbReference>
<keyword evidence="9" id="KW-1185">Reference proteome</keyword>
<evidence type="ECO:0000259" key="6">
    <source>
        <dbReference type="PROSITE" id="PS50097"/>
    </source>
</evidence>
<keyword evidence="3 4" id="KW-0539">Nucleus</keyword>
<feature type="compositionally biased region" description="Polar residues" evidence="5">
    <location>
        <begin position="295"/>
        <end position="306"/>
    </location>
</feature>
<dbReference type="InterPro" id="IPR009057">
    <property type="entry name" value="Homeodomain-like_sf"/>
</dbReference>
<dbReference type="PROSITE" id="PS50097">
    <property type="entry name" value="BTB"/>
    <property type="match status" value="1"/>
</dbReference>
<evidence type="ECO:0000256" key="1">
    <source>
        <dbReference type="ARBA" id="ARBA00004123"/>
    </source>
</evidence>
<feature type="DNA-binding region" description="H-T-H motif" evidence="4">
    <location>
        <begin position="489"/>
        <end position="509"/>
    </location>
</feature>
<dbReference type="AlphaFoldDB" id="A0A5B7D5I8"/>
<dbReference type="PANTHER" id="PTHR23110:SF105">
    <property type="entry name" value="RIBBON, ISOFORM C"/>
    <property type="match status" value="1"/>
</dbReference>
<accession>A0A5B7D5I8</accession>
<feature type="domain" description="BTB" evidence="6">
    <location>
        <begin position="84"/>
        <end position="151"/>
    </location>
</feature>
<reference evidence="8 9" key="1">
    <citation type="submission" date="2019-05" db="EMBL/GenBank/DDBJ databases">
        <title>Another draft genome of Portunus trituberculatus and its Hox gene families provides insights of decapod evolution.</title>
        <authorList>
            <person name="Jeong J.-H."/>
            <person name="Song I."/>
            <person name="Kim S."/>
            <person name="Choi T."/>
            <person name="Kim D."/>
            <person name="Ryu S."/>
            <person name="Kim W."/>
        </authorList>
    </citation>
    <scope>NUCLEOTIDE SEQUENCE [LARGE SCALE GENOMIC DNA]</scope>
    <source>
        <tissue evidence="8">Muscle</tissue>
    </source>
</reference>
<feature type="region of interest" description="Disordered" evidence="5">
    <location>
        <begin position="176"/>
        <end position="258"/>
    </location>
</feature>
<dbReference type="SUPFAM" id="SSF46689">
    <property type="entry name" value="Homeodomain-like"/>
    <property type="match status" value="1"/>
</dbReference>
<evidence type="ECO:0000256" key="5">
    <source>
        <dbReference type="SAM" id="MobiDB-lite"/>
    </source>
</evidence>
<dbReference type="InterPro" id="IPR000210">
    <property type="entry name" value="BTB/POZ_dom"/>
</dbReference>
<dbReference type="OrthoDB" id="19132at2759"/>
<evidence type="ECO:0000313" key="8">
    <source>
        <dbReference type="EMBL" id="MPC16594.1"/>
    </source>
</evidence>
<feature type="region of interest" description="Disordered" evidence="5">
    <location>
        <begin position="279"/>
        <end position="335"/>
    </location>
</feature>
<dbReference type="FunFam" id="1.10.10.60:FF:000019">
    <property type="entry name" value="Ligand-dependent corepressor isoform 1"/>
    <property type="match status" value="1"/>
</dbReference>
<comment type="subcellular location">
    <subcellularLocation>
        <location evidence="1 4">Nucleus</location>
    </subcellularLocation>
</comment>
<evidence type="ECO:0000313" key="9">
    <source>
        <dbReference type="Proteomes" id="UP000324222"/>
    </source>
</evidence>
<dbReference type="GO" id="GO:0006357">
    <property type="term" value="P:regulation of transcription by RNA polymerase II"/>
    <property type="evidence" value="ECO:0007669"/>
    <property type="project" value="TreeGrafter"/>
</dbReference>
<proteinExistence type="predicted"/>
<dbReference type="EMBL" id="VSRR010000518">
    <property type="protein sequence ID" value="MPC16594.1"/>
    <property type="molecule type" value="Genomic_DNA"/>
</dbReference>
<protein>
    <submittedName>
        <fullName evidence="8">Protein tramtrack, beta isoform</fullName>
    </submittedName>
</protein>
<feature type="compositionally biased region" description="Basic and acidic residues" evidence="5">
    <location>
        <begin position="279"/>
        <end position="294"/>
    </location>
</feature>
<dbReference type="CDD" id="cd18315">
    <property type="entry name" value="BTB_POZ_BAB-like"/>
    <property type="match status" value="1"/>
</dbReference>
<dbReference type="Pfam" id="PF05225">
    <property type="entry name" value="HTH_psq"/>
    <property type="match status" value="1"/>
</dbReference>
<evidence type="ECO:0000256" key="2">
    <source>
        <dbReference type="ARBA" id="ARBA00023125"/>
    </source>
</evidence>
<dbReference type="PANTHER" id="PTHR23110">
    <property type="entry name" value="BTB DOMAIN TRANSCRIPTION FACTOR"/>
    <property type="match status" value="1"/>
</dbReference>
<feature type="compositionally biased region" description="Basic and acidic residues" evidence="5">
    <location>
        <begin position="549"/>
        <end position="564"/>
    </location>
</feature>
<dbReference type="Pfam" id="PF00651">
    <property type="entry name" value="BTB"/>
    <property type="match status" value="1"/>
</dbReference>
<dbReference type="Proteomes" id="UP000324222">
    <property type="component" value="Unassembled WGS sequence"/>
</dbReference>
<feature type="compositionally biased region" description="Basic and acidic residues" evidence="5">
    <location>
        <begin position="628"/>
        <end position="638"/>
    </location>
</feature>
<evidence type="ECO:0000256" key="4">
    <source>
        <dbReference type="PROSITE-ProRule" id="PRU00320"/>
    </source>
</evidence>
<sequence length="638" mass="71581">MLGQEHSRTISPDMLSDRTLYSHFFAKEIERIRHSPYSIVDDMKIAEGGPARMGSSSQYCLRWNNHRNNLLAAFDQLLHVEAFTDVTLACEEGVTLHAHRLVLAACSSYFQALFVNARAANHPIVVLKDVRATDMRALLEYMYRGEVNVEHDDLQGLLRVAESLKIKGLVEELGSDAAVRRPPSPHETIRPATAPVDARTHQELPRIQPEPPTSTAMPSVATHDRASSPKAPSYSLPPPGLPPHRPHHRLDHRDHRLDHRDHRDHIDVRELELRDHLRDHVRDPRDGHEPRETHTPSSLDSDSRQPLSLVPPMPHLPSHCPDSPPQKRKRTHMLSDPMLSPTPILRTALGHTHGFPGTDMSSLVSLASSMMPLPGLLSSHVPHLLPHEHREHLEYGVVPKKEHHDDESRPFSDISREDEQDHKMKLESLANGPLLPDFNPYHLDPNGSSHFSNFVSYVPTPKPEWKRYKQYTKADLMDAIDAVKNGMTALQASRKYKVPSRTLYDKIKKMGISTLPRRLPNKKPSPSSTEIEGSAPDPHPPQETMEPPQPDRDSTPHQDLEKRPIKSVTSDEEDHSTTGPPVVDEEESTTSTPALGSFSLVGRKMFENGGAGETSATPLDLTESDSLIPKRPEIEERA</sequence>
<name>A0A5B7D5I8_PORTR</name>
<dbReference type="InterPro" id="IPR051095">
    <property type="entry name" value="Dros_DevTransReg"/>
</dbReference>
<gene>
    <name evidence="8" type="primary">ttk_11</name>
    <name evidence="8" type="ORF">E2C01_009423</name>
</gene>
<keyword evidence="2 4" id="KW-0238">DNA-binding</keyword>